<evidence type="ECO:0000313" key="3">
    <source>
        <dbReference type="EMBL" id="CAF4037884.1"/>
    </source>
</evidence>
<dbReference type="AlphaFoldDB" id="A0A814XHH5"/>
<evidence type="ECO:0000313" key="4">
    <source>
        <dbReference type="Proteomes" id="UP000663845"/>
    </source>
</evidence>
<reference evidence="2" key="1">
    <citation type="submission" date="2021-02" db="EMBL/GenBank/DDBJ databases">
        <authorList>
            <person name="Nowell W R."/>
        </authorList>
    </citation>
    <scope>NUCLEOTIDE SEQUENCE</scope>
</reference>
<organism evidence="2 4">
    <name type="scientific">Adineta steineri</name>
    <dbReference type="NCBI Taxonomy" id="433720"/>
    <lineage>
        <taxon>Eukaryota</taxon>
        <taxon>Metazoa</taxon>
        <taxon>Spiralia</taxon>
        <taxon>Gnathifera</taxon>
        <taxon>Rotifera</taxon>
        <taxon>Eurotatoria</taxon>
        <taxon>Bdelloidea</taxon>
        <taxon>Adinetida</taxon>
        <taxon>Adinetidae</taxon>
        <taxon>Adineta</taxon>
    </lineage>
</organism>
<name>A0A814XHH5_9BILA</name>
<dbReference type="Proteomes" id="UP000663844">
    <property type="component" value="Unassembled WGS sequence"/>
</dbReference>
<dbReference type="EMBL" id="CAJNOG010000392">
    <property type="protein sequence ID" value="CAF1216750.1"/>
    <property type="molecule type" value="Genomic_DNA"/>
</dbReference>
<keyword evidence="1" id="KW-0812">Transmembrane</keyword>
<keyword evidence="1" id="KW-1133">Transmembrane helix</keyword>
<accession>A0A814XHH5</accession>
<comment type="caution">
    <text evidence="2">The sequence shown here is derived from an EMBL/GenBank/DDBJ whole genome shotgun (WGS) entry which is preliminary data.</text>
</comment>
<evidence type="ECO:0000313" key="2">
    <source>
        <dbReference type="EMBL" id="CAF1216750.1"/>
    </source>
</evidence>
<proteinExistence type="predicted"/>
<feature type="transmembrane region" description="Helical" evidence="1">
    <location>
        <begin position="6"/>
        <end position="27"/>
    </location>
</feature>
<protein>
    <submittedName>
        <fullName evidence="2">Uncharacterized protein</fullName>
    </submittedName>
</protein>
<gene>
    <name evidence="2" type="ORF">JYZ213_LOCUS27772</name>
    <name evidence="3" type="ORF">OXD698_LOCUS31725</name>
</gene>
<feature type="transmembrane region" description="Helical" evidence="1">
    <location>
        <begin position="39"/>
        <end position="60"/>
    </location>
</feature>
<dbReference type="Gene3D" id="1.20.140.150">
    <property type="match status" value="1"/>
</dbReference>
<evidence type="ECO:0000256" key="1">
    <source>
        <dbReference type="SAM" id="Phobius"/>
    </source>
</evidence>
<dbReference type="EMBL" id="CAJOAZ010003978">
    <property type="protein sequence ID" value="CAF4037884.1"/>
    <property type="molecule type" value="Genomic_DNA"/>
</dbReference>
<sequence length="97" mass="10189">MATRAFITICCILAPLSVISILSITLVNEHLKKRMSLLAKVLVMASVISGIIGVSLGITAVVDTINNIDASIGVSCILAIVAFLLNFVGALITFMIE</sequence>
<dbReference type="Proteomes" id="UP000663845">
    <property type="component" value="Unassembled WGS sequence"/>
</dbReference>
<keyword evidence="1" id="KW-0472">Membrane</keyword>
<feature type="transmembrane region" description="Helical" evidence="1">
    <location>
        <begin position="72"/>
        <end position="96"/>
    </location>
</feature>